<evidence type="ECO:0000313" key="5">
    <source>
        <dbReference type="EMBL" id="STY23650.1"/>
    </source>
</evidence>
<dbReference type="EC" id="1.1.1.100" evidence="5"/>
<evidence type="ECO:0000256" key="1">
    <source>
        <dbReference type="ARBA" id="ARBA00006484"/>
    </source>
</evidence>
<dbReference type="PANTHER" id="PTHR43658:SF8">
    <property type="entry name" value="17-BETA-HYDROXYSTEROID DEHYDROGENASE 14-RELATED"/>
    <property type="match status" value="1"/>
</dbReference>
<dbReference type="PANTHER" id="PTHR43658">
    <property type="entry name" value="SHORT-CHAIN DEHYDROGENASE/REDUCTASE"/>
    <property type="match status" value="1"/>
</dbReference>
<dbReference type="GO" id="GO:0004316">
    <property type="term" value="F:3-oxoacyl-[acyl-carrier-protein] reductase (NADPH) activity"/>
    <property type="evidence" value="ECO:0007669"/>
    <property type="project" value="UniProtKB-EC"/>
</dbReference>
<dbReference type="STRING" id="460.Lstg_1015"/>
<accession>A0A378LBG0</accession>
<dbReference type="FunFam" id="3.40.50.720:FF:000173">
    <property type="entry name" value="3-oxoacyl-[acyl-carrier protein] reductase"/>
    <property type="match status" value="1"/>
</dbReference>
<keyword evidence="2 5" id="KW-0560">Oxidoreductase</keyword>
<organism evidence="5 7">
    <name type="scientific">Legionella steigerwaltii</name>
    <dbReference type="NCBI Taxonomy" id="460"/>
    <lineage>
        <taxon>Bacteria</taxon>
        <taxon>Pseudomonadati</taxon>
        <taxon>Pseudomonadota</taxon>
        <taxon>Gammaproteobacteria</taxon>
        <taxon>Legionellales</taxon>
        <taxon>Legionellaceae</taxon>
        <taxon>Legionella</taxon>
    </lineage>
</organism>
<evidence type="ECO:0000256" key="2">
    <source>
        <dbReference type="ARBA" id="ARBA00023002"/>
    </source>
</evidence>
<evidence type="ECO:0000256" key="3">
    <source>
        <dbReference type="RuleBase" id="RU000363"/>
    </source>
</evidence>
<dbReference type="PROSITE" id="PS00061">
    <property type="entry name" value="ADH_SHORT"/>
    <property type="match status" value="1"/>
</dbReference>
<dbReference type="PRINTS" id="PR00080">
    <property type="entry name" value="SDRFAMILY"/>
</dbReference>
<reference evidence="4 6" key="1">
    <citation type="submission" date="2015-11" db="EMBL/GenBank/DDBJ databases">
        <title>Genomic analysis of 38 Legionella species identifies large and diverse effector repertoires.</title>
        <authorList>
            <person name="Burstein D."/>
            <person name="Amaro F."/>
            <person name="Zusman T."/>
            <person name="Lifshitz Z."/>
            <person name="Cohen O."/>
            <person name="Gilbert J.A."/>
            <person name="Pupko T."/>
            <person name="Shuman H.A."/>
            <person name="Segal G."/>
        </authorList>
    </citation>
    <scope>NUCLEOTIDE SEQUENCE [LARGE SCALE GENOMIC DNA]</scope>
    <source>
        <strain evidence="4 6">SC-18-C9</strain>
    </source>
</reference>
<dbReference type="EMBL" id="LNYZ01000007">
    <property type="protein sequence ID" value="KTD79058.1"/>
    <property type="molecule type" value="Genomic_DNA"/>
</dbReference>
<dbReference type="PRINTS" id="PR00081">
    <property type="entry name" value="GDHRDH"/>
</dbReference>
<dbReference type="Gene3D" id="3.40.50.720">
    <property type="entry name" value="NAD(P)-binding Rossmann-like Domain"/>
    <property type="match status" value="1"/>
</dbReference>
<keyword evidence="6" id="KW-1185">Reference proteome</keyword>
<proteinExistence type="inferred from homology"/>
<evidence type="ECO:0000313" key="6">
    <source>
        <dbReference type="Proteomes" id="UP000054820"/>
    </source>
</evidence>
<evidence type="ECO:0000313" key="4">
    <source>
        <dbReference type="EMBL" id="KTD79058.1"/>
    </source>
</evidence>
<gene>
    <name evidence="5" type="primary">fabG_4</name>
    <name evidence="4" type="ORF">Lstg_1015</name>
    <name evidence="5" type="ORF">NCTC11991_02260</name>
</gene>
<dbReference type="Proteomes" id="UP000054820">
    <property type="component" value="Unassembled WGS sequence"/>
</dbReference>
<dbReference type="GO" id="GO:0047015">
    <property type="term" value="F:3-hydroxy-2-methylbutyryl-CoA dehydrogenase activity"/>
    <property type="evidence" value="ECO:0007669"/>
    <property type="project" value="UniProtKB-EC"/>
</dbReference>
<dbReference type="InterPro" id="IPR002347">
    <property type="entry name" value="SDR_fam"/>
</dbReference>
<reference evidence="5 7" key="2">
    <citation type="submission" date="2018-06" db="EMBL/GenBank/DDBJ databases">
        <authorList>
            <consortium name="Pathogen Informatics"/>
            <person name="Doyle S."/>
        </authorList>
    </citation>
    <scope>NUCLEOTIDE SEQUENCE [LARGE SCALE GENOMIC DNA]</scope>
    <source>
        <strain evidence="5 7">NCTC11991</strain>
    </source>
</reference>
<dbReference type="Proteomes" id="UP000255110">
    <property type="component" value="Unassembled WGS sequence"/>
</dbReference>
<comment type="similarity">
    <text evidence="1 3">Belongs to the short-chain dehydrogenases/reductases (SDR) family.</text>
</comment>
<name>A0A378LBG0_9GAMM</name>
<dbReference type="EMBL" id="UGOY01000001">
    <property type="protein sequence ID" value="STY23650.1"/>
    <property type="molecule type" value="Genomic_DNA"/>
</dbReference>
<protein>
    <submittedName>
        <fullName evidence="5">3-hydroxyacyl-CoA dehydrogenase</fullName>
        <ecNumber evidence="5">1.1.1.100</ecNumber>
        <ecNumber evidence="5">1.1.1.178</ecNumber>
    </submittedName>
</protein>
<evidence type="ECO:0000313" key="7">
    <source>
        <dbReference type="Proteomes" id="UP000255110"/>
    </source>
</evidence>
<dbReference type="InterPro" id="IPR020904">
    <property type="entry name" value="Sc_DH/Rdtase_CS"/>
</dbReference>
<sequence length="251" mass="27099">MESIVNFTNQIALITGGASGMGKACVQYLQKRGMRVVAWDKQDDNQNEADLFINCDVTSDESVEKAMQQTIEQLGTPRVCINCAGIAPAKRIVGKEGAMPLAAFKQVIDINLIGTFNVMRVAAHAMTRLEMESHSQERGVIINTASIAAFEGQIGQAAYSASKGGVVAMTLPAAREFAQFAIRVNTIAPGLIATPMLLNMPQAVQDNLVTTMTFPKRFGRPDEFASLVAHIIENGMINGEVIRLDGALRMQ</sequence>
<dbReference type="Pfam" id="PF00106">
    <property type="entry name" value="adh_short"/>
    <property type="match status" value="1"/>
</dbReference>
<dbReference type="InterPro" id="IPR036291">
    <property type="entry name" value="NAD(P)-bd_dom_sf"/>
</dbReference>
<dbReference type="SUPFAM" id="SSF51735">
    <property type="entry name" value="NAD(P)-binding Rossmann-fold domains"/>
    <property type="match status" value="1"/>
</dbReference>
<dbReference type="EC" id="1.1.1.178" evidence="5"/>
<dbReference type="AlphaFoldDB" id="A0A378LBG0"/>